<dbReference type="AlphaFoldDB" id="A5AJZ5"/>
<name>A5AJZ5_VITVI</name>
<reference evidence="2" key="1">
    <citation type="journal article" date="2007" name="PLoS ONE">
        <title>The first genome sequence of an elite grapevine cultivar (Pinot noir Vitis vinifera L.): coping with a highly heterozygous genome.</title>
        <authorList>
            <person name="Velasco R."/>
            <person name="Zharkikh A."/>
            <person name="Troggio M."/>
            <person name="Cartwright D.A."/>
            <person name="Cestaro A."/>
            <person name="Pruss D."/>
            <person name="Pindo M."/>
            <person name="FitzGerald L.M."/>
            <person name="Vezzulli S."/>
            <person name="Reid J."/>
            <person name="Malacarne G."/>
            <person name="Iliev D."/>
            <person name="Coppola G."/>
            <person name="Wardell B."/>
            <person name="Micheletti D."/>
            <person name="Macalma T."/>
            <person name="Facci M."/>
            <person name="Mitchell J.T."/>
            <person name="Perazzolli M."/>
            <person name="Eldredge G."/>
            <person name="Gatto P."/>
            <person name="Oyzerski R."/>
            <person name="Moretto M."/>
            <person name="Gutin N."/>
            <person name="Stefanini M."/>
            <person name="Chen Y."/>
            <person name="Segala C."/>
            <person name="Davenport C."/>
            <person name="Dematte L."/>
            <person name="Mraz A."/>
            <person name="Battilana J."/>
            <person name="Stormo K."/>
            <person name="Costa F."/>
            <person name="Tao Q."/>
            <person name="Si-Ammour A."/>
            <person name="Harkins T."/>
            <person name="Lackey A."/>
            <person name="Perbost C."/>
            <person name="Taillon B."/>
            <person name="Stella A."/>
            <person name="Solovyev V."/>
            <person name="Fawcett J.A."/>
            <person name="Sterck L."/>
            <person name="Vandepoele K."/>
            <person name="Grando S.M."/>
            <person name="Toppo S."/>
            <person name="Moser C."/>
            <person name="Lanchbury J."/>
            <person name="Bogden R."/>
            <person name="Skolnick M."/>
            <person name="Sgaramella V."/>
            <person name="Bhatnagar S.K."/>
            <person name="Fontana P."/>
            <person name="Gutin A."/>
            <person name="Van de Peer Y."/>
            <person name="Salamini F."/>
            <person name="Viola R."/>
        </authorList>
    </citation>
    <scope>NUCLEOTIDE SEQUENCE</scope>
</reference>
<feature type="compositionally biased region" description="Polar residues" evidence="1">
    <location>
        <begin position="1"/>
        <end position="12"/>
    </location>
</feature>
<dbReference type="ExpressionAtlas" id="A5AJZ5">
    <property type="expression patterns" value="baseline and differential"/>
</dbReference>
<proteinExistence type="predicted"/>
<sequence length="208" mass="22890">MALNAKTGNATRNVKLGSDDDDSEHQAENTMMALNAERRCDDGSERKHYQRIRTCLTGQNSRSEISARRKGDRLHVQGVGTPPPDDTERSLLSGATPSGFPQGTRAAMLSEATPSGFPKRTRAAMLSGLPQGEAHDTREHHTLDDSISYPDMLSGWKTLTKVSKPCYVIPTACHRPCSAALQWCVRTPCPDIFCHGFQRTLLNLGLLW</sequence>
<evidence type="ECO:0000256" key="1">
    <source>
        <dbReference type="SAM" id="MobiDB-lite"/>
    </source>
</evidence>
<organism evidence="2">
    <name type="scientific">Vitis vinifera</name>
    <name type="common">Grape</name>
    <dbReference type="NCBI Taxonomy" id="29760"/>
    <lineage>
        <taxon>Eukaryota</taxon>
        <taxon>Viridiplantae</taxon>
        <taxon>Streptophyta</taxon>
        <taxon>Embryophyta</taxon>
        <taxon>Tracheophyta</taxon>
        <taxon>Spermatophyta</taxon>
        <taxon>Magnoliopsida</taxon>
        <taxon>eudicotyledons</taxon>
        <taxon>Gunneridae</taxon>
        <taxon>Pentapetalae</taxon>
        <taxon>rosids</taxon>
        <taxon>Vitales</taxon>
        <taxon>Vitaceae</taxon>
        <taxon>Viteae</taxon>
        <taxon>Vitis</taxon>
    </lineage>
</organism>
<feature type="region of interest" description="Disordered" evidence="1">
    <location>
        <begin position="1"/>
        <end position="25"/>
    </location>
</feature>
<feature type="region of interest" description="Disordered" evidence="1">
    <location>
        <begin position="59"/>
        <end position="102"/>
    </location>
</feature>
<evidence type="ECO:0000313" key="2">
    <source>
        <dbReference type="EMBL" id="CAN64625.1"/>
    </source>
</evidence>
<gene>
    <name evidence="2" type="ORF">VITISV_024117</name>
</gene>
<dbReference type="EMBL" id="AM428490">
    <property type="protein sequence ID" value="CAN64625.1"/>
    <property type="molecule type" value="Genomic_DNA"/>
</dbReference>
<accession>A5AJZ5</accession>
<protein>
    <submittedName>
        <fullName evidence="2">Uncharacterized protein</fullName>
    </submittedName>
</protein>
<feature type="compositionally biased region" description="Basic and acidic residues" evidence="1">
    <location>
        <begin position="65"/>
        <end position="75"/>
    </location>
</feature>